<protein>
    <submittedName>
        <fullName evidence="3">Uncharacterized protein</fullName>
    </submittedName>
</protein>
<feature type="compositionally biased region" description="Low complexity" evidence="1">
    <location>
        <begin position="689"/>
        <end position="704"/>
    </location>
</feature>
<evidence type="ECO:0000313" key="3">
    <source>
        <dbReference type="EMBL" id="GAA2710730.1"/>
    </source>
</evidence>
<evidence type="ECO:0000256" key="2">
    <source>
        <dbReference type="SAM" id="SignalP"/>
    </source>
</evidence>
<reference evidence="3 4" key="1">
    <citation type="journal article" date="2019" name="Int. J. Syst. Evol. Microbiol.">
        <title>The Global Catalogue of Microorganisms (GCM) 10K type strain sequencing project: providing services to taxonomists for standard genome sequencing and annotation.</title>
        <authorList>
            <consortium name="The Broad Institute Genomics Platform"/>
            <consortium name="The Broad Institute Genome Sequencing Center for Infectious Disease"/>
            <person name="Wu L."/>
            <person name="Ma J."/>
        </authorList>
    </citation>
    <scope>NUCLEOTIDE SEQUENCE [LARGE SCALE GENOMIC DNA]</scope>
    <source>
        <strain evidence="3 4">JCM 4542</strain>
    </source>
</reference>
<sequence>MGRTTRRLAAWSAAALLAMTLPQGSASAAEPAPRVDLRLLVVDDGGPAVQAIRAELDTAGTPYTPLVLDDAKRARVDAGFLSDTVDGRPRAKFQGVVLPNDNPFGAGSAEMTALADYEKRFGIRQVDAYTYARPAVGLNTPQDGGYAGPLDGRTAQVTPAGATGPFGYLKGNVPFEDNDPAVNESYGYVATPLEHQADGATFTPYVDAAVPGGSGRGSLIGRYDHDGRSELVVTFVANRYQTQFRLVARGIVEWVTQGVHLGAARNYFGVHVDDVFASDDRWDTKLKCTPGDVDCPGNPSPESPSLRMTAADAQYARQWSQSHGLTLDLAYNGVGSEEYRADHGGAPDPLLQQLLADQKSFRWINHTYTHAFLGCVQNTTVVPWKCATDLLGRVRWTDAATIGYQVNQNLAWAAGNKLAVDRDELVTGEHSGLKTLPQQPDDNPNLAPVLAASGVGWIGSDTSREPGQRPVGGALTVPRYPMNVYYNVGTAAEQTDEYNWLYTKKADGGSGTCEKYPETTTCLKKPLDVKTGFASYIAPLEARIALGHVLANDPRPHFMHQSNLSEERIGYTVLEKVLADYNGLFAADTPLVNLRMKDIGSELTRRAAWNAALAAGKVTAYRTGTAVTVDAPAGVQVSATLPAGTTQNGTAFGTAYAGARSGWTAPAAGGRADFTLPAQAAAPRLQSARAARVQAPAPAARVPQGVSHPVAYGPGESARR</sequence>
<keyword evidence="2" id="KW-0732">Signal</keyword>
<dbReference type="EMBL" id="BAAASL010000003">
    <property type="protein sequence ID" value="GAA2710730.1"/>
    <property type="molecule type" value="Genomic_DNA"/>
</dbReference>
<feature type="region of interest" description="Disordered" evidence="1">
    <location>
        <begin position="689"/>
        <end position="720"/>
    </location>
</feature>
<dbReference type="Proteomes" id="UP001500886">
    <property type="component" value="Unassembled WGS sequence"/>
</dbReference>
<accession>A0ABN3TLF2</accession>
<dbReference type="RefSeq" id="WP_344433583.1">
    <property type="nucleotide sequence ID" value="NZ_BAAASL010000003.1"/>
</dbReference>
<proteinExistence type="predicted"/>
<gene>
    <name evidence="3" type="ORF">GCM10010315_11120</name>
</gene>
<name>A0ABN3TLF2_9ACTN</name>
<feature type="chain" id="PRO_5045510353" evidence="2">
    <location>
        <begin position="29"/>
        <end position="720"/>
    </location>
</feature>
<evidence type="ECO:0000256" key="1">
    <source>
        <dbReference type="SAM" id="MobiDB-lite"/>
    </source>
</evidence>
<comment type="caution">
    <text evidence="3">The sequence shown here is derived from an EMBL/GenBank/DDBJ whole genome shotgun (WGS) entry which is preliminary data.</text>
</comment>
<organism evidence="3 4">
    <name type="scientific">Streptomyces luteosporeus</name>
    <dbReference type="NCBI Taxonomy" id="173856"/>
    <lineage>
        <taxon>Bacteria</taxon>
        <taxon>Bacillati</taxon>
        <taxon>Actinomycetota</taxon>
        <taxon>Actinomycetes</taxon>
        <taxon>Kitasatosporales</taxon>
        <taxon>Streptomycetaceae</taxon>
        <taxon>Streptomyces</taxon>
    </lineage>
</organism>
<evidence type="ECO:0000313" key="4">
    <source>
        <dbReference type="Proteomes" id="UP001500886"/>
    </source>
</evidence>
<feature type="signal peptide" evidence="2">
    <location>
        <begin position="1"/>
        <end position="28"/>
    </location>
</feature>
<keyword evidence="4" id="KW-1185">Reference proteome</keyword>